<dbReference type="KEGG" id="tca:659445"/>
<reference evidence="10 11" key="1">
    <citation type="journal article" date="2008" name="Nature">
        <title>The genome of the model beetle and pest Tribolium castaneum.</title>
        <authorList>
            <consortium name="Tribolium Genome Sequencing Consortium"/>
            <person name="Richards S."/>
            <person name="Gibbs R.A."/>
            <person name="Weinstock G.M."/>
            <person name="Brown S.J."/>
            <person name="Denell R."/>
            <person name="Beeman R.W."/>
            <person name="Gibbs R."/>
            <person name="Beeman R.W."/>
            <person name="Brown S.J."/>
            <person name="Bucher G."/>
            <person name="Friedrich M."/>
            <person name="Grimmelikhuijzen C.J."/>
            <person name="Klingler M."/>
            <person name="Lorenzen M."/>
            <person name="Richards S."/>
            <person name="Roth S."/>
            <person name="Schroder R."/>
            <person name="Tautz D."/>
            <person name="Zdobnov E.M."/>
            <person name="Muzny D."/>
            <person name="Gibbs R.A."/>
            <person name="Weinstock G.M."/>
            <person name="Attaway T."/>
            <person name="Bell S."/>
            <person name="Buhay C.J."/>
            <person name="Chandrabose M.N."/>
            <person name="Chavez D."/>
            <person name="Clerk-Blankenburg K.P."/>
            <person name="Cree A."/>
            <person name="Dao M."/>
            <person name="Davis C."/>
            <person name="Chacko J."/>
            <person name="Dinh H."/>
            <person name="Dugan-Rocha S."/>
            <person name="Fowler G."/>
            <person name="Garner T.T."/>
            <person name="Garnes J."/>
            <person name="Gnirke A."/>
            <person name="Hawes A."/>
            <person name="Hernandez J."/>
            <person name="Hines S."/>
            <person name="Holder M."/>
            <person name="Hume J."/>
            <person name="Jhangiani S.N."/>
            <person name="Joshi V."/>
            <person name="Khan Z.M."/>
            <person name="Jackson L."/>
            <person name="Kovar C."/>
            <person name="Kowis A."/>
            <person name="Lee S."/>
            <person name="Lewis L.R."/>
            <person name="Margolis J."/>
            <person name="Morgan M."/>
            <person name="Nazareth L.V."/>
            <person name="Nguyen N."/>
            <person name="Okwuonu G."/>
            <person name="Parker D."/>
            <person name="Richards S."/>
            <person name="Ruiz S.J."/>
            <person name="Santibanez J."/>
            <person name="Savard J."/>
            <person name="Scherer S.E."/>
            <person name="Schneider B."/>
            <person name="Sodergren E."/>
            <person name="Tautz D."/>
            <person name="Vattahil S."/>
            <person name="Villasana D."/>
            <person name="White C.S."/>
            <person name="Wright R."/>
            <person name="Park Y."/>
            <person name="Beeman R.W."/>
            <person name="Lord J."/>
            <person name="Oppert B."/>
            <person name="Lorenzen M."/>
            <person name="Brown S."/>
            <person name="Wang L."/>
            <person name="Savard J."/>
            <person name="Tautz D."/>
            <person name="Richards S."/>
            <person name="Weinstock G."/>
            <person name="Gibbs R.A."/>
            <person name="Liu Y."/>
            <person name="Worley K."/>
            <person name="Weinstock G."/>
            <person name="Elsik C.G."/>
            <person name="Reese J.T."/>
            <person name="Elhaik E."/>
            <person name="Landan G."/>
            <person name="Graur D."/>
            <person name="Arensburger P."/>
            <person name="Atkinson P."/>
            <person name="Beeman R.W."/>
            <person name="Beidler J."/>
            <person name="Brown S.J."/>
            <person name="Demuth J.P."/>
            <person name="Drury D.W."/>
            <person name="Du Y.Z."/>
            <person name="Fujiwara H."/>
            <person name="Lorenzen M."/>
            <person name="Maselli V."/>
            <person name="Osanai M."/>
            <person name="Park Y."/>
            <person name="Robertson H.M."/>
            <person name="Tu Z."/>
            <person name="Wang J.J."/>
            <person name="Wang S."/>
            <person name="Richards S."/>
            <person name="Song H."/>
            <person name="Zhang L."/>
            <person name="Sodergren E."/>
            <person name="Werner D."/>
            <person name="Stanke M."/>
            <person name="Morgenstern B."/>
            <person name="Solovyev V."/>
            <person name="Kosarev P."/>
            <person name="Brown G."/>
            <person name="Chen H.C."/>
            <person name="Ermolaeva O."/>
            <person name="Hlavina W."/>
            <person name="Kapustin Y."/>
            <person name="Kiryutin B."/>
            <person name="Kitts P."/>
            <person name="Maglott D."/>
            <person name="Pruitt K."/>
            <person name="Sapojnikov V."/>
            <person name="Souvorov A."/>
            <person name="Mackey A.J."/>
            <person name="Waterhouse R.M."/>
            <person name="Wyder S."/>
            <person name="Zdobnov E.M."/>
            <person name="Zdobnov E.M."/>
            <person name="Wyder S."/>
            <person name="Kriventseva E.V."/>
            <person name="Kadowaki T."/>
            <person name="Bork P."/>
            <person name="Aranda M."/>
            <person name="Bao R."/>
            <person name="Beermann A."/>
            <person name="Berns N."/>
            <person name="Bolognesi R."/>
            <person name="Bonneton F."/>
            <person name="Bopp D."/>
            <person name="Brown S.J."/>
            <person name="Bucher G."/>
            <person name="Butts T."/>
            <person name="Chaumot A."/>
            <person name="Denell R.E."/>
            <person name="Ferrier D.E."/>
            <person name="Friedrich M."/>
            <person name="Gordon C.M."/>
            <person name="Jindra M."/>
            <person name="Klingler M."/>
            <person name="Lan Q."/>
            <person name="Lattorff H.M."/>
            <person name="Laudet V."/>
            <person name="von Levetsow C."/>
            <person name="Liu Z."/>
            <person name="Lutz R."/>
            <person name="Lynch J.A."/>
            <person name="da Fonseca R.N."/>
            <person name="Posnien N."/>
            <person name="Reuter R."/>
            <person name="Roth S."/>
            <person name="Savard J."/>
            <person name="Schinko J.B."/>
            <person name="Schmitt C."/>
            <person name="Schoppmeier M."/>
            <person name="Schroder R."/>
            <person name="Shippy T.D."/>
            <person name="Simonnet F."/>
            <person name="Marques-Souza H."/>
            <person name="Tautz D."/>
            <person name="Tomoyasu Y."/>
            <person name="Trauner J."/>
            <person name="Van der Zee M."/>
            <person name="Vervoort M."/>
            <person name="Wittkopp N."/>
            <person name="Wimmer E.A."/>
            <person name="Yang X."/>
            <person name="Jones A.K."/>
            <person name="Sattelle D.B."/>
            <person name="Ebert P.R."/>
            <person name="Nelson D."/>
            <person name="Scott J.G."/>
            <person name="Beeman R.W."/>
            <person name="Muthukrishnan S."/>
            <person name="Kramer K.J."/>
            <person name="Arakane Y."/>
            <person name="Beeman R.W."/>
            <person name="Zhu Q."/>
            <person name="Hogenkamp D."/>
            <person name="Dixit R."/>
            <person name="Oppert B."/>
            <person name="Jiang H."/>
            <person name="Zou Z."/>
            <person name="Marshall J."/>
            <person name="Elpidina E."/>
            <person name="Vinokurov K."/>
            <person name="Oppert C."/>
            <person name="Zou Z."/>
            <person name="Evans J."/>
            <person name="Lu Z."/>
            <person name="Zhao P."/>
            <person name="Sumathipala N."/>
            <person name="Altincicek B."/>
            <person name="Vilcinskas A."/>
            <person name="Williams M."/>
            <person name="Hultmark D."/>
            <person name="Hetru C."/>
            <person name="Jiang H."/>
            <person name="Grimmelikhuijzen C.J."/>
            <person name="Hauser F."/>
            <person name="Cazzamali G."/>
            <person name="Williamson M."/>
            <person name="Park Y."/>
            <person name="Li B."/>
            <person name="Tanaka Y."/>
            <person name="Predel R."/>
            <person name="Neupert S."/>
            <person name="Schachtner J."/>
            <person name="Verleyen P."/>
            <person name="Raible F."/>
            <person name="Bork P."/>
            <person name="Friedrich M."/>
            <person name="Walden K.K."/>
            <person name="Robertson H.M."/>
            <person name="Angeli S."/>
            <person name="Foret S."/>
            <person name="Bucher G."/>
            <person name="Schuetz S."/>
            <person name="Maleszka R."/>
            <person name="Wimmer E.A."/>
            <person name="Beeman R.W."/>
            <person name="Lorenzen M."/>
            <person name="Tomoyasu Y."/>
            <person name="Miller S.C."/>
            <person name="Grossmann D."/>
            <person name="Bucher G."/>
        </authorList>
    </citation>
    <scope>NUCLEOTIDE SEQUENCE [LARGE SCALE GENOMIC DNA]</scope>
    <source>
        <strain evidence="10 11">Georgia GA2</strain>
    </source>
</reference>
<feature type="compositionally biased region" description="Acidic residues" evidence="8">
    <location>
        <begin position="873"/>
        <end position="898"/>
    </location>
</feature>
<dbReference type="PhylomeDB" id="D6WE55"/>
<feature type="domain" description="Importin N-terminal" evidence="9">
    <location>
        <begin position="22"/>
        <end position="101"/>
    </location>
</feature>
<dbReference type="PROSITE" id="PS50166">
    <property type="entry name" value="IMPORTIN_B_NT"/>
    <property type="match status" value="1"/>
</dbReference>
<dbReference type="InterPro" id="IPR016024">
    <property type="entry name" value="ARM-type_fold"/>
</dbReference>
<dbReference type="SMART" id="SM00913">
    <property type="entry name" value="IBN_N"/>
    <property type="match status" value="1"/>
</dbReference>
<dbReference type="PANTHER" id="PTHR10997:SF18">
    <property type="entry name" value="D-IMPORTIN 7_RANBP7"/>
    <property type="match status" value="1"/>
</dbReference>
<organism evidence="10 11">
    <name type="scientific">Tribolium castaneum</name>
    <name type="common">Red flour beetle</name>
    <dbReference type="NCBI Taxonomy" id="7070"/>
    <lineage>
        <taxon>Eukaryota</taxon>
        <taxon>Metazoa</taxon>
        <taxon>Ecdysozoa</taxon>
        <taxon>Arthropoda</taxon>
        <taxon>Hexapoda</taxon>
        <taxon>Insecta</taxon>
        <taxon>Pterygota</taxon>
        <taxon>Neoptera</taxon>
        <taxon>Endopterygota</taxon>
        <taxon>Coleoptera</taxon>
        <taxon>Polyphaga</taxon>
        <taxon>Cucujiformia</taxon>
        <taxon>Tenebrionidae</taxon>
        <taxon>Tenebrionidae incertae sedis</taxon>
        <taxon>Tribolium</taxon>
    </lineage>
</organism>
<evidence type="ECO:0000256" key="6">
    <source>
        <dbReference type="ARBA" id="ARBA00022927"/>
    </source>
</evidence>
<dbReference type="FunFam" id="1.25.10.10:FF:000813">
    <property type="entry name" value="D-Importin 7/RanBP7"/>
    <property type="match status" value="1"/>
</dbReference>
<keyword evidence="6" id="KW-0653">Protein transport</keyword>
<evidence type="ECO:0000256" key="2">
    <source>
        <dbReference type="ARBA" id="ARBA00004496"/>
    </source>
</evidence>
<evidence type="ECO:0000313" key="10">
    <source>
        <dbReference type="EMBL" id="EFA00370.1"/>
    </source>
</evidence>
<accession>D6WE55</accession>
<evidence type="ECO:0000313" key="11">
    <source>
        <dbReference type="Proteomes" id="UP000007266"/>
    </source>
</evidence>
<sequence>MEIRKLIELLRATIDPNQRQQAEAQLEQIHKIIGFAPSLLSVVMMADCDMPVRQAGAIYLKNLISQSWQDREVEGGQPLPFAIHEQDRALIRDSIVDAVVHAPDLIRTQLCTCVHNMVKHDFPGRWTQIVDKISIYLSNPDPSGWHGSLLCLYELVKNFEYKKADERGPLHEAMNLLLPQLYQLIVRILPDASDQSVLLQKEGLKIYFALTQYMLPLDLITKEAFAQWMEVCRQVVERPVPPAALQPDEDERPDLPWWKCKKWALHILYRMFERYGSPGLVTKEYNEFAEWYLQTFSAGILEVLLRQLDGYRSGHWVPPRVLQQTLNYLNQAVSHAYTWRILKPHMPAIIQDVLFPLMSYSPEDHELWTVDPHEYIRVKFDVFEDFVSPVTAAQTLLHSSCKKRKDMLQKAMTMITQVLTNPATEPPQKDGALHMVGSLADVLLRKKFYREQLDQLFIKYVFPEFNSDRGHMRARACWVLHYFAEFPFRQENVLMEAVNLTVRALLHDTDLPVKVEAAIALQSLLNYQDKSQKYVEPQVKQVAHELLTIIRETENEDVTGVMQKLVCVYTQQLAPIAVEICQHLTATFNQVLDTDEGSDEKAITAMGLLNTIETLLTVMEEQPEIMMLLEPTVLQVVVHVLQNEVKEFYEEVLALIYDLTSKHISQDMWKVFELLYQVFMKNGLDHFTDMMPALHNYITIDTPAFLSNEQRLLAIYNMCKEVLNNDCGEDAESHAVKLLEVILLQCQGKVDQAVPMLVELAASRLLREVKTSELRTMCLQVLIAALYYNPGLLLSVLEKMPNFTENFVKQWLHDTDCFLGIHDRKLCVLGLCTLITMDNKPNCLVEMVPRVIPSLILLFDGLKRAYAAKAQEQAEEEESESSDGEIEGEVLSSDEDEIDDQGQEYLENISRRAITVGNAAGMAISGTINDIDDESDDDDSDFEPNEETMLEAYTTPLDEENCPVDEYDVFKEVMTRLERCQPEWYNALTANLTEQQKKNLVDICVLADQRKAAKESKRIEQSGGFMFTQHEVPTTFKFGAPKPS</sequence>
<keyword evidence="4" id="KW-0813">Transport</keyword>
<proteinExistence type="inferred from homology"/>
<dbReference type="PANTHER" id="PTHR10997">
    <property type="entry name" value="IMPORTIN-7, 8, 11"/>
    <property type="match status" value="1"/>
</dbReference>
<keyword evidence="7" id="KW-0539">Nucleus</keyword>
<dbReference type="InterPro" id="IPR011989">
    <property type="entry name" value="ARM-like"/>
</dbReference>
<protein>
    <submittedName>
        <fullName evidence="10">Importin-7-like Protein</fullName>
    </submittedName>
</protein>
<comment type="similarity">
    <text evidence="3">Belongs to the importin beta family.</text>
</comment>
<keyword evidence="5" id="KW-0963">Cytoplasm</keyword>
<comment type="subcellular location">
    <subcellularLocation>
        <location evidence="2">Cytoplasm</location>
    </subcellularLocation>
    <subcellularLocation>
        <location evidence="1">Nucleus</location>
    </subcellularLocation>
</comment>
<dbReference type="Pfam" id="PF25758">
    <property type="entry name" value="TPR_IPO11"/>
    <property type="match status" value="1"/>
</dbReference>
<dbReference type="STRING" id="7070.D6WE55"/>
<dbReference type="eggNOG" id="KOG1991">
    <property type="taxonomic scope" value="Eukaryota"/>
</dbReference>
<dbReference type="GO" id="GO:0005635">
    <property type="term" value="C:nuclear envelope"/>
    <property type="evidence" value="ECO:0000318"/>
    <property type="project" value="GO_Central"/>
</dbReference>
<keyword evidence="11" id="KW-1185">Reference proteome</keyword>
<name>D6WE55_TRICA</name>
<dbReference type="GO" id="GO:0031267">
    <property type="term" value="F:small GTPase binding"/>
    <property type="evidence" value="ECO:0007669"/>
    <property type="project" value="InterPro"/>
</dbReference>
<dbReference type="GO" id="GO:0005829">
    <property type="term" value="C:cytosol"/>
    <property type="evidence" value="ECO:0000318"/>
    <property type="project" value="GO_Central"/>
</dbReference>
<reference evidence="10 11" key="2">
    <citation type="journal article" date="2010" name="Nucleic Acids Res.">
        <title>BeetleBase in 2010: revisions to provide comprehensive genomic information for Tribolium castaneum.</title>
        <authorList>
            <person name="Kim H.S."/>
            <person name="Murphy T."/>
            <person name="Xia J."/>
            <person name="Caragea D."/>
            <person name="Park Y."/>
            <person name="Beeman R.W."/>
            <person name="Lorenzen M.D."/>
            <person name="Butcher S."/>
            <person name="Manak J.R."/>
            <person name="Brown S.J."/>
        </authorList>
    </citation>
    <scope>GENOME REANNOTATION</scope>
    <source>
        <strain evidence="10 11">Georgia GA2</strain>
    </source>
</reference>
<dbReference type="Gene3D" id="1.25.10.10">
    <property type="entry name" value="Leucine-rich Repeat Variant"/>
    <property type="match status" value="1"/>
</dbReference>
<evidence type="ECO:0000259" key="9">
    <source>
        <dbReference type="PROSITE" id="PS50166"/>
    </source>
</evidence>
<dbReference type="HOGENOM" id="CLU_004196_1_1_1"/>
<evidence type="ECO:0000256" key="7">
    <source>
        <dbReference type="ARBA" id="ARBA00023242"/>
    </source>
</evidence>
<evidence type="ECO:0000256" key="8">
    <source>
        <dbReference type="SAM" id="MobiDB-lite"/>
    </source>
</evidence>
<dbReference type="Pfam" id="PF03810">
    <property type="entry name" value="IBN_N"/>
    <property type="match status" value="1"/>
</dbReference>
<gene>
    <name evidence="10" type="primary">AUGUSTUS-3.0.2_03212</name>
    <name evidence="10" type="ORF">TcasGA2_TC003212</name>
</gene>
<dbReference type="FunCoup" id="D6WE55">
    <property type="interactions" value="2161"/>
</dbReference>
<dbReference type="Proteomes" id="UP000007266">
    <property type="component" value="Linkage group 3"/>
</dbReference>
<dbReference type="GO" id="GO:0006606">
    <property type="term" value="P:protein import into nucleus"/>
    <property type="evidence" value="ECO:0000318"/>
    <property type="project" value="GO_Central"/>
</dbReference>
<dbReference type="InterPro" id="IPR058669">
    <property type="entry name" value="TPR_IPO7/11-like"/>
</dbReference>
<dbReference type="InterPro" id="IPR001494">
    <property type="entry name" value="Importin-beta_N"/>
</dbReference>
<dbReference type="EMBL" id="KQ971318">
    <property type="protein sequence ID" value="EFA00370.1"/>
    <property type="molecule type" value="Genomic_DNA"/>
</dbReference>
<evidence type="ECO:0000256" key="5">
    <source>
        <dbReference type="ARBA" id="ARBA00022490"/>
    </source>
</evidence>
<dbReference type="OrthoDB" id="760868at2759"/>
<dbReference type="AlphaFoldDB" id="D6WE55"/>
<dbReference type="OMA" id="WVAKTSW"/>
<feature type="region of interest" description="Disordered" evidence="8">
    <location>
        <begin position="870"/>
        <end position="898"/>
    </location>
</feature>
<dbReference type="SUPFAM" id="SSF48371">
    <property type="entry name" value="ARM repeat"/>
    <property type="match status" value="1"/>
</dbReference>
<evidence type="ECO:0000256" key="1">
    <source>
        <dbReference type="ARBA" id="ARBA00004123"/>
    </source>
</evidence>
<dbReference type="InParanoid" id="D6WE55"/>
<evidence type="ECO:0000256" key="3">
    <source>
        <dbReference type="ARBA" id="ARBA00007991"/>
    </source>
</evidence>
<evidence type="ECO:0000256" key="4">
    <source>
        <dbReference type="ARBA" id="ARBA00022448"/>
    </source>
</evidence>